<comment type="caution">
    <text evidence="2">The sequence shown here is derived from an EMBL/GenBank/DDBJ whole genome shotgun (WGS) entry which is preliminary data.</text>
</comment>
<organism evidence="2 3">
    <name type="scientific">Rotaria socialis</name>
    <dbReference type="NCBI Taxonomy" id="392032"/>
    <lineage>
        <taxon>Eukaryota</taxon>
        <taxon>Metazoa</taxon>
        <taxon>Spiralia</taxon>
        <taxon>Gnathifera</taxon>
        <taxon>Rotifera</taxon>
        <taxon>Eurotatoria</taxon>
        <taxon>Bdelloidea</taxon>
        <taxon>Philodinida</taxon>
        <taxon>Philodinidae</taxon>
        <taxon>Rotaria</taxon>
    </lineage>
</organism>
<dbReference type="InterPro" id="IPR013103">
    <property type="entry name" value="RVT_2"/>
</dbReference>
<accession>A0A821VVZ9</accession>
<feature type="domain" description="Reverse transcriptase Ty1/copia-type" evidence="1">
    <location>
        <begin position="93"/>
        <end position="198"/>
    </location>
</feature>
<evidence type="ECO:0000313" key="2">
    <source>
        <dbReference type="EMBL" id="CAF4915782.1"/>
    </source>
</evidence>
<evidence type="ECO:0000259" key="1">
    <source>
        <dbReference type="Pfam" id="PF07727"/>
    </source>
</evidence>
<evidence type="ECO:0000313" key="3">
    <source>
        <dbReference type="Proteomes" id="UP000663838"/>
    </source>
</evidence>
<dbReference type="AlphaFoldDB" id="A0A821VVZ9"/>
<reference evidence="2" key="1">
    <citation type="submission" date="2021-02" db="EMBL/GenBank/DDBJ databases">
        <authorList>
            <person name="Nowell W R."/>
        </authorList>
    </citation>
    <scope>NUCLEOTIDE SEQUENCE</scope>
</reference>
<dbReference type="Proteomes" id="UP000663838">
    <property type="component" value="Unassembled WGS sequence"/>
</dbReference>
<proteinExistence type="predicted"/>
<dbReference type="Pfam" id="PF07727">
    <property type="entry name" value="RVT_2"/>
    <property type="match status" value="1"/>
</dbReference>
<sequence>MAVEGGIIDEKITFGALNSSYSNLPLVEEMKRLVEARNDNEHQDLVRPEKGFEVRPSVIDNIPKSSKEISQTNDKEKWISAINEELSAIASFDVYDVVPRPEKGKVLTNRWVLTIKKSSNGVIERYKVRLVVREFEEITDNSWNFYSPTLAKTVFRIFFVIVASKNLKMKQLDVKNAFLNGTLPNTVYVELPEFSNMNESIGIYDPVW</sequence>
<protein>
    <recommendedName>
        <fullName evidence="1">Reverse transcriptase Ty1/copia-type domain-containing protein</fullName>
    </recommendedName>
</protein>
<name>A0A821VVZ9_9BILA</name>
<gene>
    <name evidence="2" type="ORF">TOA249_LOCUS31728</name>
</gene>
<dbReference type="EMBL" id="CAJOBS010006733">
    <property type="protein sequence ID" value="CAF4915782.1"/>
    <property type="molecule type" value="Genomic_DNA"/>
</dbReference>